<sequence>MDHLHHRVSPSQSKPSVIPKDVDENEPNYQQTNPNLQNLKKQTTKNYMSTTISAASKAIGPKKKILAERNEGSEMSSFEANFKKISVLDNPDESLFQWSGDVEDGHVDDLSSRPYDPLTNYLSPRPQFLRYKPNRRRCHVIFRGLENGDGEIEDGLISRSGSFDSLKASNEDATSDTNGSSVISSSCSSISGERSLEQEEIADEVEGTNLETEEGDEGEIEDEEEDRVCNFKGLFKSLFLLGVLVLSTMFISSTNSSYPLCELRFGEGIEDGYCKMQNHTFSYDGGEIQKGLMEVKKRAFEIDNEERNVVDFMYQGEETQMNSIDVNEDIGVENFEERERTDELKEETFFESGETDAVEVAEGENKAKVEDFCSVVEPQIGDIEEASIWGLNEPVEDYQTPFFSEEQSGSITEEV</sequence>
<dbReference type="PANTHER" id="PTHR34775:SF6">
    <property type="entry name" value="TRANSMEMBRANE PROTEIN"/>
    <property type="match status" value="1"/>
</dbReference>
<reference evidence="3" key="1">
    <citation type="submission" date="2016-06" db="EMBL/GenBank/DDBJ databases">
        <title>Parallel loss of symbiosis genes in relatives of nitrogen-fixing non-legume Parasponia.</title>
        <authorList>
            <person name="Van Velzen R."/>
            <person name="Holmer R."/>
            <person name="Bu F."/>
            <person name="Rutten L."/>
            <person name="Van Zeijl A."/>
            <person name="Liu W."/>
            <person name="Santuari L."/>
            <person name="Cao Q."/>
            <person name="Sharma T."/>
            <person name="Shen D."/>
            <person name="Roswanjaya Y."/>
            <person name="Wardhani T."/>
            <person name="Kalhor M.S."/>
            <person name="Jansen J."/>
            <person name="Van den Hoogen J."/>
            <person name="Gungor B."/>
            <person name="Hartog M."/>
            <person name="Hontelez J."/>
            <person name="Verver J."/>
            <person name="Yang W.-C."/>
            <person name="Schijlen E."/>
            <person name="Repin R."/>
            <person name="Schilthuizen M."/>
            <person name="Schranz E."/>
            <person name="Heidstra R."/>
            <person name="Miyata K."/>
            <person name="Fedorova E."/>
            <person name="Kohlen W."/>
            <person name="Bisseling T."/>
            <person name="Smit S."/>
            <person name="Geurts R."/>
        </authorList>
    </citation>
    <scope>NUCLEOTIDE SEQUENCE [LARGE SCALE GENOMIC DNA]</scope>
    <source>
        <strain evidence="3">cv. RG33-2</strain>
    </source>
</reference>
<dbReference type="InParanoid" id="A0A2P5E6E0"/>
<evidence type="ECO:0000313" key="2">
    <source>
        <dbReference type="EMBL" id="PON81101.1"/>
    </source>
</evidence>
<accession>A0A2P5E6E0</accession>
<dbReference type="AlphaFoldDB" id="A0A2P5E6E0"/>
<evidence type="ECO:0000313" key="3">
    <source>
        <dbReference type="Proteomes" id="UP000237000"/>
    </source>
</evidence>
<organism evidence="2 3">
    <name type="scientific">Trema orientale</name>
    <name type="common">Charcoal tree</name>
    <name type="synonym">Celtis orientalis</name>
    <dbReference type="NCBI Taxonomy" id="63057"/>
    <lineage>
        <taxon>Eukaryota</taxon>
        <taxon>Viridiplantae</taxon>
        <taxon>Streptophyta</taxon>
        <taxon>Embryophyta</taxon>
        <taxon>Tracheophyta</taxon>
        <taxon>Spermatophyta</taxon>
        <taxon>Magnoliopsida</taxon>
        <taxon>eudicotyledons</taxon>
        <taxon>Gunneridae</taxon>
        <taxon>Pentapetalae</taxon>
        <taxon>rosids</taxon>
        <taxon>fabids</taxon>
        <taxon>Rosales</taxon>
        <taxon>Cannabaceae</taxon>
        <taxon>Trema</taxon>
    </lineage>
</organism>
<dbReference type="PANTHER" id="PTHR34775">
    <property type="entry name" value="TRANSMEMBRANE PROTEIN"/>
    <property type="match status" value="1"/>
</dbReference>
<evidence type="ECO:0000256" key="1">
    <source>
        <dbReference type="SAM" id="MobiDB-lite"/>
    </source>
</evidence>
<name>A0A2P5E6E0_TREOI</name>
<evidence type="ECO:0008006" key="4">
    <source>
        <dbReference type="Google" id="ProtNLM"/>
    </source>
</evidence>
<dbReference type="OrthoDB" id="1163918at2759"/>
<feature type="region of interest" description="Disordered" evidence="1">
    <location>
        <begin position="1"/>
        <end position="37"/>
    </location>
</feature>
<feature type="region of interest" description="Disordered" evidence="1">
    <location>
        <begin position="167"/>
        <end position="223"/>
    </location>
</feature>
<proteinExistence type="predicted"/>
<comment type="caution">
    <text evidence="2">The sequence shown here is derived from an EMBL/GenBank/DDBJ whole genome shotgun (WGS) entry which is preliminary data.</text>
</comment>
<dbReference type="Proteomes" id="UP000237000">
    <property type="component" value="Unassembled WGS sequence"/>
</dbReference>
<feature type="compositionally biased region" description="Polar residues" evidence="1">
    <location>
        <begin position="167"/>
        <end position="179"/>
    </location>
</feature>
<keyword evidence="3" id="KW-1185">Reference proteome</keyword>
<feature type="compositionally biased region" description="Polar residues" evidence="1">
    <location>
        <begin position="27"/>
        <end position="37"/>
    </location>
</feature>
<dbReference type="EMBL" id="JXTC01000225">
    <property type="protein sequence ID" value="PON81101.1"/>
    <property type="molecule type" value="Genomic_DNA"/>
</dbReference>
<feature type="compositionally biased region" description="Low complexity" evidence="1">
    <location>
        <begin position="180"/>
        <end position="191"/>
    </location>
</feature>
<gene>
    <name evidence="2" type="ORF">TorRG33x02_231320</name>
</gene>
<dbReference type="STRING" id="63057.A0A2P5E6E0"/>
<protein>
    <recommendedName>
        <fullName evidence="4">Transmembrane protein</fullName>
    </recommendedName>
</protein>
<feature type="compositionally biased region" description="Acidic residues" evidence="1">
    <location>
        <begin position="198"/>
        <end position="223"/>
    </location>
</feature>